<protein>
    <recommendedName>
        <fullName evidence="2">UmuC domain-containing protein</fullName>
    </recommendedName>
</protein>
<dbReference type="Proteomes" id="UP000004191">
    <property type="component" value="Unassembled WGS sequence"/>
</dbReference>
<dbReference type="PANTHER" id="PTHR11076">
    <property type="entry name" value="DNA REPAIR POLYMERASE UMUC / TRANSFERASE FAMILY MEMBER"/>
    <property type="match status" value="1"/>
</dbReference>
<dbReference type="AlphaFoldDB" id="H3NLL2"/>
<dbReference type="InterPro" id="IPR043128">
    <property type="entry name" value="Rev_trsase/Diguanyl_cyclase"/>
</dbReference>
<dbReference type="SUPFAM" id="SSF56672">
    <property type="entry name" value="DNA/RNA polymerases"/>
    <property type="match status" value="1"/>
</dbReference>
<dbReference type="STRING" id="883114.HMPREF9709_00223"/>
<dbReference type="GO" id="GO:0003887">
    <property type="term" value="F:DNA-directed DNA polymerase activity"/>
    <property type="evidence" value="ECO:0007669"/>
    <property type="project" value="TreeGrafter"/>
</dbReference>
<evidence type="ECO:0000256" key="1">
    <source>
        <dbReference type="ARBA" id="ARBA00010945"/>
    </source>
</evidence>
<comment type="similarity">
    <text evidence="1">Belongs to the DNA polymerase type-Y family.</text>
</comment>
<evidence type="ECO:0000313" key="3">
    <source>
        <dbReference type="EMBL" id="EHR35777.1"/>
    </source>
</evidence>
<dbReference type="GO" id="GO:0009432">
    <property type="term" value="P:SOS response"/>
    <property type="evidence" value="ECO:0007669"/>
    <property type="project" value="TreeGrafter"/>
</dbReference>
<dbReference type="InterPro" id="IPR001126">
    <property type="entry name" value="UmuC"/>
</dbReference>
<dbReference type="Gene3D" id="3.30.70.270">
    <property type="match status" value="1"/>
</dbReference>
<sequence>MQNKTYIAIDLKSFYASVECRERDLDPLTANLVVADESKTEKTICLAVTPALKKYGLSGRSRLYHVIQKVDEINRERKKAIGWKNFTGKSINEVELEKNTFLELDYIAAPPRMAYYIEYSTRIVEIYLKYVSEEDMHVYSIDEVFMDATKYLKANKMGPMEFAKTIIKDVYQSTGITATAGVGTNMYLCKIAMDIGAKHISPDEDGARIAYLDEKLYRKHLWGHTPITDFWRIGSGYANRLSKLGLYTMGDVANCSVGDRNSFYNEKLLYDTFGINAELLIDHAWGYESATIKDIKGYKPERRSISNGQVLTRPYSFKEAKTILKEMIYILSLDLVKKGYVTNHLTIYVGYDVENVKNGFKGDVTTDFYGRKLPKKSRGSINLDYRTTSAKHMTNKTLEWFNKNVNKNLTIRRFSISADNIIDEKYEETDYDLQINFLEDSPQNQIIIKEQEKEFLEKEKRLQKATLEIQKKFGKNAILKGLNLEEESTYIERNNSIGGHKA</sequence>
<dbReference type="PANTHER" id="PTHR11076:SF35">
    <property type="entry name" value="DNA REPAIR PROTEIN HOMOLOG YOBH"/>
    <property type="match status" value="1"/>
</dbReference>
<evidence type="ECO:0000313" key="4">
    <source>
        <dbReference type="Proteomes" id="UP000004191"/>
    </source>
</evidence>
<evidence type="ECO:0000259" key="2">
    <source>
        <dbReference type="PROSITE" id="PS50173"/>
    </source>
</evidence>
<dbReference type="Pfam" id="PF11799">
    <property type="entry name" value="IMS_C"/>
    <property type="match status" value="1"/>
</dbReference>
<dbReference type="PATRIC" id="fig|883114.3.peg.219"/>
<dbReference type="eggNOG" id="COG0389">
    <property type="taxonomic scope" value="Bacteria"/>
</dbReference>
<dbReference type="InterPro" id="IPR017961">
    <property type="entry name" value="DNA_pol_Y-fam_little_finger"/>
</dbReference>
<reference evidence="3 4" key="1">
    <citation type="submission" date="2012-01" db="EMBL/GenBank/DDBJ databases">
        <title>The Genome Sequence of Helcococcus kunzii ATCC 51366.</title>
        <authorList>
            <consortium name="The Broad Institute Genome Sequencing Platform"/>
            <person name="Earl A."/>
            <person name="Ward D."/>
            <person name="Feldgarden M."/>
            <person name="Gevers D."/>
            <person name="Huys G."/>
            <person name="Young S.K."/>
            <person name="Zeng Q."/>
            <person name="Gargeya S."/>
            <person name="Fitzgerald M."/>
            <person name="Haas B."/>
            <person name="Abouelleil A."/>
            <person name="Alvarado L."/>
            <person name="Arachchi H.M."/>
            <person name="Berlin A."/>
            <person name="Chapman S.B."/>
            <person name="Gearin G."/>
            <person name="Goldberg J."/>
            <person name="Griggs A."/>
            <person name="Gujja S."/>
            <person name="Hansen M."/>
            <person name="Heiman D."/>
            <person name="Howarth C."/>
            <person name="Larimer J."/>
            <person name="Lui A."/>
            <person name="MacDonald P.J.P."/>
            <person name="McCowen C."/>
            <person name="Montmayeur A."/>
            <person name="Murphy C."/>
            <person name="Neiman D."/>
            <person name="Pearson M."/>
            <person name="Priest M."/>
            <person name="Roberts A."/>
            <person name="Saif S."/>
            <person name="Shea T."/>
            <person name="Sisk P."/>
            <person name="Stolte C."/>
            <person name="Sykes S."/>
            <person name="Wortman J."/>
            <person name="Nusbaum C."/>
            <person name="Birren B."/>
        </authorList>
    </citation>
    <scope>NUCLEOTIDE SEQUENCE [LARGE SCALE GENOMIC DNA]</scope>
    <source>
        <strain evidence="3 4">ATCC 51366</strain>
    </source>
</reference>
<dbReference type="EMBL" id="AGEI01000007">
    <property type="protein sequence ID" value="EHR35777.1"/>
    <property type="molecule type" value="Genomic_DNA"/>
</dbReference>
<dbReference type="GeneID" id="96998246"/>
<dbReference type="GO" id="GO:0005829">
    <property type="term" value="C:cytosol"/>
    <property type="evidence" value="ECO:0007669"/>
    <property type="project" value="TreeGrafter"/>
</dbReference>
<accession>H3NLL2</accession>
<dbReference type="RefSeq" id="WP_005397125.1">
    <property type="nucleotide sequence ID" value="NZ_JH601088.1"/>
</dbReference>
<keyword evidence="4" id="KW-1185">Reference proteome</keyword>
<dbReference type="GO" id="GO:0006281">
    <property type="term" value="P:DNA repair"/>
    <property type="evidence" value="ECO:0007669"/>
    <property type="project" value="InterPro"/>
</dbReference>
<dbReference type="InterPro" id="IPR050116">
    <property type="entry name" value="DNA_polymerase-Y"/>
</dbReference>
<dbReference type="GO" id="GO:0042276">
    <property type="term" value="P:error-prone translesion synthesis"/>
    <property type="evidence" value="ECO:0007669"/>
    <property type="project" value="TreeGrafter"/>
</dbReference>
<name>H3NLL2_9FIRM</name>
<feature type="domain" description="UmuC" evidence="2">
    <location>
        <begin position="6"/>
        <end position="234"/>
    </location>
</feature>
<dbReference type="GO" id="GO:0003684">
    <property type="term" value="F:damaged DNA binding"/>
    <property type="evidence" value="ECO:0007669"/>
    <property type="project" value="InterPro"/>
</dbReference>
<organism evidence="3 4">
    <name type="scientific">Helcococcus kunzii ATCC 51366</name>
    <dbReference type="NCBI Taxonomy" id="883114"/>
    <lineage>
        <taxon>Bacteria</taxon>
        <taxon>Bacillati</taxon>
        <taxon>Bacillota</taxon>
        <taxon>Tissierellia</taxon>
        <taxon>Tissierellales</taxon>
        <taxon>Peptoniphilaceae</taxon>
        <taxon>Helcococcus</taxon>
    </lineage>
</organism>
<proteinExistence type="inferred from homology"/>
<dbReference type="PROSITE" id="PS50173">
    <property type="entry name" value="UMUC"/>
    <property type="match status" value="1"/>
</dbReference>
<dbReference type="OrthoDB" id="9808813at2"/>
<gene>
    <name evidence="3" type="ORF">HMPREF9709_00223</name>
</gene>
<dbReference type="Gene3D" id="1.10.150.20">
    <property type="entry name" value="5' to 3' exonuclease, C-terminal subdomain"/>
    <property type="match status" value="1"/>
</dbReference>
<dbReference type="InterPro" id="IPR043502">
    <property type="entry name" value="DNA/RNA_pol_sf"/>
</dbReference>
<comment type="caution">
    <text evidence="3">The sequence shown here is derived from an EMBL/GenBank/DDBJ whole genome shotgun (WGS) entry which is preliminary data.</text>
</comment>
<dbReference type="HOGENOM" id="CLU_012348_5_1_9"/>
<dbReference type="Pfam" id="PF00817">
    <property type="entry name" value="IMS"/>
    <property type="match status" value="1"/>
</dbReference>